<dbReference type="Proteomes" id="UP000823399">
    <property type="component" value="Unassembled WGS sequence"/>
</dbReference>
<feature type="region of interest" description="Disordered" evidence="1">
    <location>
        <begin position="303"/>
        <end position="338"/>
    </location>
</feature>
<evidence type="ECO:0000256" key="1">
    <source>
        <dbReference type="SAM" id="MobiDB-lite"/>
    </source>
</evidence>
<reference evidence="2" key="1">
    <citation type="journal article" date="2020" name="New Phytol.">
        <title>Comparative genomics reveals dynamic genome evolution in host specialist ectomycorrhizal fungi.</title>
        <authorList>
            <person name="Lofgren L.A."/>
            <person name="Nguyen N.H."/>
            <person name="Vilgalys R."/>
            <person name="Ruytinx J."/>
            <person name="Liao H.L."/>
            <person name="Branco S."/>
            <person name="Kuo A."/>
            <person name="LaButti K."/>
            <person name="Lipzen A."/>
            <person name="Andreopoulos W."/>
            <person name="Pangilinan J."/>
            <person name="Riley R."/>
            <person name="Hundley H."/>
            <person name="Na H."/>
            <person name="Barry K."/>
            <person name="Grigoriev I.V."/>
            <person name="Stajich J.E."/>
            <person name="Kennedy P.G."/>
        </authorList>
    </citation>
    <scope>NUCLEOTIDE SEQUENCE</scope>
    <source>
        <strain evidence="2">FC423</strain>
    </source>
</reference>
<feature type="compositionally biased region" description="Basic and acidic residues" evidence="1">
    <location>
        <begin position="321"/>
        <end position="331"/>
    </location>
</feature>
<organism evidence="2 3">
    <name type="scientific">Suillus discolor</name>
    <dbReference type="NCBI Taxonomy" id="1912936"/>
    <lineage>
        <taxon>Eukaryota</taxon>
        <taxon>Fungi</taxon>
        <taxon>Dikarya</taxon>
        <taxon>Basidiomycota</taxon>
        <taxon>Agaricomycotina</taxon>
        <taxon>Agaricomycetes</taxon>
        <taxon>Agaricomycetidae</taxon>
        <taxon>Boletales</taxon>
        <taxon>Suillineae</taxon>
        <taxon>Suillaceae</taxon>
        <taxon>Suillus</taxon>
    </lineage>
</organism>
<keyword evidence="3" id="KW-1185">Reference proteome</keyword>
<accession>A0A9P7F9F8</accession>
<protein>
    <submittedName>
        <fullName evidence="2">Uncharacterized protein</fullName>
    </submittedName>
</protein>
<sequence length="630" mass="71977">MLKFATGWLQAFDARAIAVQGNLVIMMPNMHFILEFHHFEAEVLQARADGRFGVIDCFQWPQAYDDAFCHAVCIPRKEAFPFPHPLHWAWFTPTQNDLKSIPGNSFPVGTLASDKVNGLQSLSKLADQQLHDYRKAQPDRGQIIYSCLLSLQHAVACLKSHPLTFRDLLIFVTDAQRLFLDIYSYIDWMLLAQPLTTLGLCHEAHGEWMGTFVQSSDVCERLFCAGVPIWYVRASIYIPPNMKVIEPVLLTRPDHIVISMYAEGRKVCPFEVIYRYTPQPSSSSNPGSKLSTLGKALSQQKGKPKYQPFEARPAHPAQSGESRDKWKDPDTPHLPPSNLHWEAAMKIAIKDQSRIRTPYIIDRGYRFPEPALLIGPKLPECLQLYLANWLASHALWIGRVNHDPPRTYPTPQLWRDFLGSVPSTQPQSHKEKDSDGKGLTAAKKRKQVMQDLFGDDLLETQGDIFSPEGVVDFWGEQVPIASLANPPALLAQKITWELFELGFRYELRDLDRCLAWGEWNNDPVGREQLLHGIFPGEAGLVMWSEPFPSEHYRLWDNTLMGCLPYLENFRRLLCNWNDMPPFLITPLTSDNFTDIKCWEARHVATTFYVQTFFDHFGRPPIVPHSLPMQS</sequence>
<gene>
    <name evidence="2" type="ORF">F5147DRAFT_575206</name>
</gene>
<evidence type="ECO:0000313" key="3">
    <source>
        <dbReference type="Proteomes" id="UP000823399"/>
    </source>
</evidence>
<dbReference type="EMBL" id="JABBWM010000022">
    <property type="protein sequence ID" value="KAG2109832.1"/>
    <property type="molecule type" value="Genomic_DNA"/>
</dbReference>
<dbReference type="AlphaFoldDB" id="A0A9P7F9F8"/>
<dbReference type="GeneID" id="64693519"/>
<evidence type="ECO:0000313" key="2">
    <source>
        <dbReference type="EMBL" id="KAG2109832.1"/>
    </source>
</evidence>
<dbReference type="OrthoDB" id="2634326at2759"/>
<feature type="region of interest" description="Disordered" evidence="1">
    <location>
        <begin position="419"/>
        <end position="439"/>
    </location>
</feature>
<dbReference type="RefSeq" id="XP_041293700.1">
    <property type="nucleotide sequence ID" value="XM_041431260.1"/>
</dbReference>
<name>A0A9P7F9F8_9AGAM</name>
<comment type="caution">
    <text evidence="2">The sequence shown here is derived from an EMBL/GenBank/DDBJ whole genome shotgun (WGS) entry which is preliminary data.</text>
</comment>
<proteinExistence type="predicted"/>